<name>A0A2Z7BYU8_9LAMI</name>
<evidence type="ECO:0000313" key="3">
    <source>
        <dbReference type="Proteomes" id="UP000250235"/>
    </source>
</evidence>
<accession>A0A2Z7BYU8</accession>
<evidence type="ECO:0000313" key="2">
    <source>
        <dbReference type="EMBL" id="KZV37427.1"/>
    </source>
</evidence>
<proteinExistence type="predicted"/>
<feature type="compositionally biased region" description="Basic and acidic residues" evidence="1">
    <location>
        <begin position="87"/>
        <end position="96"/>
    </location>
</feature>
<feature type="compositionally biased region" description="Polar residues" evidence="1">
    <location>
        <begin position="13"/>
        <end position="28"/>
    </location>
</feature>
<evidence type="ECO:0000256" key="1">
    <source>
        <dbReference type="SAM" id="MobiDB-lite"/>
    </source>
</evidence>
<protein>
    <submittedName>
        <fullName evidence="2">Uncharacterized protein</fullName>
    </submittedName>
</protein>
<gene>
    <name evidence="2" type="ORF">F511_12445</name>
</gene>
<reference evidence="2 3" key="1">
    <citation type="journal article" date="2015" name="Proc. Natl. Acad. Sci. U.S.A.">
        <title>The resurrection genome of Boea hygrometrica: A blueprint for survival of dehydration.</title>
        <authorList>
            <person name="Xiao L."/>
            <person name="Yang G."/>
            <person name="Zhang L."/>
            <person name="Yang X."/>
            <person name="Zhao S."/>
            <person name="Ji Z."/>
            <person name="Zhou Q."/>
            <person name="Hu M."/>
            <person name="Wang Y."/>
            <person name="Chen M."/>
            <person name="Xu Y."/>
            <person name="Jin H."/>
            <person name="Xiao X."/>
            <person name="Hu G."/>
            <person name="Bao F."/>
            <person name="Hu Y."/>
            <person name="Wan P."/>
            <person name="Li L."/>
            <person name="Deng X."/>
            <person name="Kuang T."/>
            <person name="Xiang C."/>
            <person name="Zhu J.K."/>
            <person name="Oliver M.J."/>
            <person name="He Y."/>
        </authorList>
    </citation>
    <scope>NUCLEOTIDE SEQUENCE [LARGE SCALE GENOMIC DNA]</scope>
    <source>
        <strain evidence="3">cv. XS01</strain>
    </source>
</reference>
<dbReference type="AlphaFoldDB" id="A0A2Z7BYU8"/>
<organism evidence="2 3">
    <name type="scientific">Dorcoceras hygrometricum</name>
    <dbReference type="NCBI Taxonomy" id="472368"/>
    <lineage>
        <taxon>Eukaryota</taxon>
        <taxon>Viridiplantae</taxon>
        <taxon>Streptophyta</taxon>
        <taxon>Embryophyta</taxon>
        <taxon>Tracheophyta</taxon>
        <taxon>Spermatophyta</taxon>
        <taxon>Magnoliopsida</taxon>
        <taxon>eudicotyledons</taxon>
        <taxon>Gunneridae</taxon>
        <taxon>Pentapetalae</taxon>
        <taxon>asterids</taxon>
        <taxon>lamiids</taxon>
        <taxon>Lamiales</taxon>
        <taxon>Gesneriaceae</taxon>
        <taxon>Didymocarpoideae</taxon>
        <taxon>Trichosporeae</taxon>
        <taxon>Loxocarpinae</taxon>
        <taxon>Dorcoceras</taxon>
    </lineage>
</organism>
<dbReference type="Proteomes" id="UP000250235">
    <property type="component" value="Unassembled WGS sequence"/>
</dbReference>
<feature type="region of interest" description="Disordered" evidence="1">
    <location>
        <begin position="204"/>
        <end position="236"/>
    </location>
</feature>
<feature type="region of interest" description="Disordered" evidence="1">
    <location>
        <begin position="1"/>
        <end position="50"/>
    </location>
</feature>
<keyword evidence="3" id="KW-1185">Reference proteome</keyword>
<sequence length="266" mass="29086">MPPRRHGRGRGQFQESGGQNEDQYSAPSRTHESSEEGEAEAPPDPVEMMDVVIARFQRMNPPAQKLKISKSIKTGPISHIGPKTSRAARDRPEPNPRRNQPSRHCWSIAGAAAATTKNRTAAQKPRTAARITAQPIARPVAHRRASSSAGQQRTALQRLRWTAVGQVQQSRTHHARRGAALRQPVAQSRAIQWPISSHAAAPSVRSSTRNIARPPLSSRAASVRHENVHSRGQRAMVSRAPQRVRYVVVAAAHGGGPATCFPNFIF</sequence>
<feature type="region of interest" description="Disordered" evidence="1">
    <location>
        <begin position="62"/>
        <end position="104"/>
    </location>
</feature>
<dbReference type="EMBL" id="KV003133">
    <property type="protein sequence ID" value="KZV37427.1"/>
    <property type="molecule type" value="Genomic_DNA"/>
</dbReference>